<evidence type="ECO:0000313" key="4">
    <source>
        <dbReference type="Proteomes" id="UP000092819"/>
    </source>
</evidence>
<dbReference type="Pfam" id="PF01343">
    <property type="entry name" value="Peptidase_S49"/>
    <property type="match status" value="1"/>
</dbReference>
<sequence length="115" mass="12892">MFGENNDKAREKFKEELEETHGLFKDFIRDHRPALDLEKVATGEHWFGTQAHELGLVDEICTSDDLVVAACKDKTVLAIHYVQKKKLSDKLAGVAGKSADSVLMKLIERGQKPIV</sequence>
<dbReference type="PANTHER" id="PTHR42987">
    <property type="entry name" value="PEPTIDASE S49"/>
    <property type="match status" value="1"/>
</dbReference>
<feature type="domain" description="Peptidase S49" evidence="2">
    <location>
        <begin position="3"/>
        <end position="76"/>
    </location>
</feature>
<keyword evidence="4" id="KW-1185">Reference proteome</keyword>
<protein>
    <submittedName>
        <fullName evidence="3">Putative protease SohB</fullName>
        <ecNumber evidence="3">3.4.21.-</ecNumber>
    </submittedName>
</protein>
<dbReference type="Proteomes" id="UP000092819">
    <property type="component" value="Unassembled WGS sequence"/>
</dbReference>
<dbReference type="PANTHER" id="PTHR42987:SF4">
    <property type="entry name" value="PROTEASE SOHB-RELATED"/>
    <property type="match status" value="1"/>
</dbReference>
<dbReference type="EMBL" id="FLQZ01000062">
    <property type="protein sequence ID" value="SBT14136.1"/>
    <property type="molecule type" value="Genomic_DNA"/>
</dbReference>
<evidence type="ECO:0000313" key="3">
    <source>
        <dbReference type="EMBL" id="SBT14136.1"/>
    </source>
</evidence>
<gene>
    <name evidence="3" type="primary">sohB</name>
    <name evidence="3" type="ORF">VCE7224_02898</name>
</gene>
<proteinExistence type="inferred from homology"/>
<dbReference type="EC" id="3.4.21.-" evidence="3"/>
<dbReference type="AlphaFoldDB" id="A0A1C3JG42"/>
<dbReference type="InterPro" id="IPR002142">
    <property type="entry name" value="Peptidase_S49"/>
</dbReference>
<reference evidence="4" key="1">
    <citation type="submission" date="2016-06" db="EMBL/GenBank/DDBJ databases">
        <authorList>
            <person name="Rodrigo-Torres L."/>
            <person name="Arahal D.R."/>
        </authorList>
    </citation>
    <scope>NUCLEOTIDE SEQUENCE [LARGE SCALE GENOMIC DNA]</scope>
    <source>
        <strain evidence="4">CECT 7224</strain>
    </source>
</reference>
<organism evidence="3 4">
    <name type="scientific">Vibrio celticus</name>
    <dbReference type="NCBI Taxonomy" id="446372"/>
    <lineage>
        <taxon>Bacteria</taxon>
        <taxon>Pseudomonadati</taxon>
        <taxon>Pseudomonadota</taxon>
        <taxon>Gammaproteobacteria</taxon>
        <taxon>Vibrionales</taxon>
        <taxon>Vibrionaceae</taxon>
        <taxon>Vibrio</taxon>
    </lineage>
</organism>
<evidence type="ECO:0000256" key="1">
    <source>
        <dbReference type="ARBA" id="ARBA00008683"/>
    </source>
</evidence>
<dbReference type="GO" id="GO:0006508">
    <property type="term" value="P:proteolysis"/>
    <property type="evidence" value="ECO:0007669"/>
    <property type="project" value="UniProtKB-KW"/>
</dbReference>
<comment type="similarity">
    <text evidence="1">Belongs to the peptidase S49 family.</text>
</comment>
<evidence type="ECO:0000259" key="2">
    <source>
        <dbReference type="Pfam" id="PF01343"/>
    </source>
</evidence>
<keyword evidence="3" id="KW-0645">Protease</keyword>
<name>A0A1C3JG42_9VIBR</name>
<dbReference type="InterPro" id="IPR029045">
    <property type="entry name" value="ClpP/crotonase-like_dom_sf"/>
</dbReference>
<dbReference type="Gene3D" id="3.90.226.10">
    <property type="entry name" value="2-enoyl-CoA Hydratase, Chain A, domain 1"/>
    <property type="match status" value="1"/>
</dbReference>
<accession>A0A1C3JG42</accession>
<dbReference type="SUPFAM" id="SSF52096">
    <property type="entry name" value="ClpP/crotonase"/>
    <property type="match status" value="1"/>
</dbReference>
<keyword evidence="3" id="KW-0378">Hydrolase</keyword>
<dbReference type="GO" id="GO:0008233">
    <property type="term" value="F:peptidase activity"/>
    <property type="evidence" value="ECO:0007669"/>
    <property type="project" value="UniProtKB-KW"/>
</dbReference>